<dbReference type="InterPro" id="IPR036179">
    <property type="entry name" value="Ig-like_dom_sf"/>
</dbReference>
<dbReference type="FunFam" id="3.20.200.10:FF:000003">
    <property type="entry name" value="alpha-protein kinase 3"/>
    <property type="match status" value="1"/>
</dbReference>
<feature type="compositionally biased region" description="Basic and acidic residues" evidence="11">
    <location>
        <begin position="603"/>
        <end position="612"/>
    </location>
</feature>
<dbReference type="GO" id="GO:0004674">
    <property type="term" value="F:protein serine/threonine kinase activity"/>
    <property type="evidence" value="ECO:0007669"/>
    <property type="project" value="UniProtKB-KW"/>
</dbReference>
<accession>A0A3Q1J0Y3</accession>
<dbReference type="Pfam" id="PF02816">
    <property type="entry name" value="Alpha_kinase"/>
    <property type="match status" value="1"/>
</dbReference>
<reference evidence="14" key="2">
    <citation type="submission" date="2025-08" db="UniProtKB">
        <authorList>
            <consortium name="Ensembl"/>
        </authorList>
    </citation>
    <scope>IDENTIFICATION</scope>
</reference>
<keyword evidence="3" id="KW-0723">Serine/threonine-protein kinase</keyword>
<feature type="compositionally biased region" description="Basic and acidic residues" evidence="11">
    <location>
        <begin position="1799"/>
        <end position="1824"/>
    </location>
</feature>
<keyword evidence="7" id="KW-1015">Disulfide bond</keyword>
<dbReference type="PANTHER" id="PTHR47091">
    <property type="entry name" value="ALPHA-PROTEIN KINASE 2-RELATED"/>
    <property type="match status" value="1"/>
</dbReference>
<dbReference type="InterPro" id="IPR011009">
    <property type="entry name" value="Kinase-like_dom_sf"/>
</dbReference>
<dbReference type="GO" id="GO:0005634">
    <property type="term" value="C:nucleus"/>
    <property type="evidence" value="ECO:0007669"/>
    <property type="project" value="TreeGrafter"/>
</dbReference>
<feature type="compositionally biased region" description="Basic and acidic residues" evidence="11">
    <location>
        <begin position="341"/>
        <end position="353"/>
    </location>
</feature>
<evidence type="ECO:0000256" key="5">
    <source>
        <dbReference type="ARBA" id="ARBA00022737"/>
    </source>
</evidence>
<keyword evidence="6" id="KW-0418">Kinase</keyword>
<evidence type="ECO:0000256" key="9">
    <source>
        <dbReference type="ARBA" id="ARBA00047899"/>
    </source>
</evidence>
<evidence type="ECO:0000256" key="1">
    <source>
        <dbReference type="ARBA" id="ARBA00008651"/>
    </source>
</evidence>
<feature type="region of interest" description="Disordered" evidence="11">
    <location>
        <begin position="593"/>
        <end position="612"/>
    </location>
</feature>
<dbReference type="InterPro" id="IPR003598">
    <property type="entry name" value="Ig_sub2"/>
</dbReference>
<feature type="domain" description="Ig-like" evidence="12">
    <location>
        <begin position="1408"/>
        <end position="1496"/>
    </location>
</feature>
<name>A0A3Q1J0Y3_ANATE</name>
<organism evidence="14 15">
    <name type="scientific">Anabas testudineus</name>
    <name type="common">Climbing perch</name>
    <name type="synonym">Anthias testudineus</name>
    <dbReference type="NCBI Taxonomy" id="64144"/>
    <lineage>
        <taxon>Eukaryota</taxon>
        <taxon>Metazoa</taxon>
        <taxon>Chordata</taxon>
        <taxon>Craniata</taxon>
        <taxon>Vertebrata</taxon>
        <taxon>Euteleostomi</taxon>
        <taxon>Actinopterygii</taxon>
        <taxon>Neopterygii</taxon>
        <taxon>Teleostei</taxon>
        <taxon>Neoteleostei</taxon>
        <taxon>Acanthomorphata</taxon>
        <taxon>Anabantaria</taxon>
        <taxon>Anabantiformes</taxon>
        <taxon>Anabantoidei</taxon>
        <taxon>Anabantidae</taxon>
        <taxon>Anabas</taxon>
    </lineage>
</organism>
<evidence type="ECO:0000256" key="10">
    <source>
        <dbReference type="ARBA" id="ARBA00048679"/>
    </source>
</evidence>
<feature type="region of interest" description="Disordered" evidence="11">
    <location>
        <begin position="1118"/>
        <end position="1144"/>
    </location>
</feature>
<gene>
    <name evidence="14" type="primary">OSBPL1A</name>
</gene>
<dbReference type="InParanoid" id="A0A3Q1J0Y3"/>
<dbReference type="PANTHER" id="PTHR47091:SF1">
    <property type="entry name" value="ALPHA-PROTEIN KINASE 3"/>
    <property type="match status" value="1"/>
</dbReference>
<evidence type="ECO:0000313" key="14">
    <source>
        <dbReference type="Ensembl" id="ENSATEP00000009271.2"/>
    </source>
</evidence>
<keyword evidence="5" id="KW-0677">Repeat</keyword>
<feature type="region of interest" description="Disordered" evidence="11">
    <location>
        <begin position="889"/>
        <end position="912"/>
    </location>
</feature>
<dbReference type="SMART" id="SM00408">
    <property type="entry name" value="IGc2"/>
    <property type="match status" value="2"/>
</dbReference>
<dbReference type="InterPro" id="IPR007110">
    <property type="entry name" value="Ig-like_dom"/>
</dbReference>
<dbReference type="STRING" id="64144.ENSATEP00000009271"/>
<feature type="region of interest" description="Disordered" evidence="11">
    <location>
        <begin position="1763"/>
        <end position="1824"/>
    </location>
</feature>
<comment type="catalytic activity">
    <reaction evidence="10">
        <text>L-seryl-[protein] + ATP = O-phospho-L-seryl-[protein] + ADP + H(+)</text>
        <dbReference type="Rhea" id="RHEA:17989"/>
        <dbReference type="Rhea" id="RHEA-COMP:9863"/>
        <dbReference type="Rhea" id="RHEA-COMP:11604"/>
        <dbReference type="ChEBI" id="CHEBI:15378"/>
        <dbReference type="ChEBI" id="CHEBI:29999"/>
        <dbReference type="ChEBI" id="CHEBI:30616"/>
        <dbReference type="ChEBI" id="CHEBI:83421"/>
        <dbReference type="ChEBI" id="CHEBI:456216"/>
        <dbReference type="EC" id="2.7.11.1"/>
    </reaction>
</comment>
<feature type="compositionally biased region" description="Basic and acidic residues" evidence="11">
    <location>
        <begin position="178"/>
        <end position="195"/>
    </location>
</feature>
<dbReference type="PROSITE" id="PS51158">
    <property type="entry name" value="ALPHA_KINASE"/>
    <property type="match status" value="1"/>
</dbReference>
<keyword evidence="4" id="KW-0808">Transferase</keyword>
<feature type="compositionally biased region" description="Polar residues" evidence="11">
    <location>
        <begin position="1779"/>
        <end position="1790"/>
    </location>
</feature>
<comment type="catalytic activity">
    <reaction evidence="9">
        <text>L-threonyl-[protein] + ATP = O-phospho-L-threonyl-[protein] + ADP + H(+)</text>
        <dbReference type="Rhea" id="RHEA:46608"/>
        <dbReference type="Rhea" id="RHEA-COMP:11060"/>
        <dbReference type="Rhea" id="RHEA-COMP:11605"/>
        <dbReference type="ChEBI" id="CHEBI:15378"/>
        <dbReference type="ChEBI" id="CHEBI:30013"/>
        <dbReference type="ChEBI" id="CHEBI:30616"/>
        <dbReference type="ChEBI" id="CHEBI:61977"/>
        <dbReference type="ChEBI" id="CHEBI:456216"/>
        <dbReference type="EC" id="2.7.11.1"/>
    </reaction>
</comment>
<comment type="similarity">
    <text evidence="1">Belongs to the protein kinase superfamily. Alpha-type protein kinase family. ALPK subfamily.</text>
</comment>
<dbReference type="SMART" id="SM00409">
    <property type="entry name" value="IG"/>
    <property type="match status" value="2"/>
</dbReference>
<feature type="domain" description="Ig-like" evidence="12">
    <location>
        <begin position="63"/>
        <end position="154"/>
    </location>
</feature>
<sequence length="1824" mass="203340">MTSRRPMTRSFSGNGRTSSFSEEEGSSSNGRSESRNPYLSNVRPENRSTLCSVMAQLTEDIQPSFETTLKSKAVSENCNVKFTCVVSGYPAPELKWYKDDMEMDRYCGLPKYEIRRNGKTHTLIIYNCTLDDAAIYQASASNSKGIVSCSGVLEVGIMNEYKIHQRFFAKLKQKAEKKKKELEGHTKKEDKENLQQKKPQSSPERPPRKRPVSLQQEKLAVKQPEAVEQLGATAELNGISTDVKESGLEKETPPSEEALAKKKIKISNGVDAGVNNSSSSISYGRSHMMGNGGENCYDGGISLAQFLAETLQSKAGEEKQNSSWVEKPKDVDIRIINASTETEREQETIQKEKEEEENTLDADRETREVDMAIVREEKESQSEMLHTAAHSKHGSEVKHHSKAHKDHDHHNIQASISSMLHTVKDFFFGKSKKDFYDPTDNKERELDHVSTQPSQPETPPSFRLQPQHNPDVDKPLTEDMVPMEMDKPKESSGSVDVEQQSVSLEMHEHSVLHKALAPAHTLPSESVEESTEQFVNEPGHIVEAMEVSVGTEHSSPGEEMPLSGQVLEMEDKDSLVVSLIKEVPVNRQEPACFVLSPHPNHQTARDESSPREDIAVFPPTKATYEEECPPTSNLVCLEESLTTPHNIISDSKSKVPTETLHEEQMSVDKVGKEEKPDTEENCYTYAYNKVYEEEKAEVKSSKQPCSDINRSEITDLTTFSLEEIIEPCESNTQDQVLSPLTAVAAYSADSENVKEETKCTSLIQEMNVGFPPTAAPESLEKGDLKIQPECTTSIVGESTDTHDVSAIQSSGFSNSGERSDLKEVLNFTLQNDLEFNLCNNRKKEKHTIVEGKSTGVMDERLHFEVETDKKVDLDETKLLSVAQNKGSTAKVSEEHSNTVCQDGSKKELDWPSDNIPQIKISTTEETPDITATLPHENQNETHFIIPKIEINEFKECTLPLTILALNKPESEPVISQKYDVTNMPEVIMKDQSTANSMGLLPTQKGMQNDYNLLLSEKVKEVAQLDEETKTFEQEQQHVKSSEQLPQMDCSTVPAINVSYIADKEDHALISYPHDSHTLQPFETPAVPLIVVAPIAVTCHESDPALILPTHSVWTETSAVTQRGTKNDGGNDMPTKPENSQSTKQNLQEIEADMRINKTTPPLLYEAPKVKDNVPLRSKSTEENVTEILALKPLKEIKMDNVLSLEDLQKDKTCVERLTSKPPTHPSLSPASLRKFMSKGARDSDEAVKAVPIITVADPQSDKADEDLSGASTPTSSLSCESSPRLKRRDSLSLIRSATPEELASGARRKIFIPKMKEDGEGTVVGALDNQGKKETSYMSPSQARRAALLQAPPGQNTPPMERRSPLVSRRKATLEVPKVMEETPKEEPASTKREEKSAEKKLDPHKAPQVIRKIRGEPFADASGHLKLWCQFFNVLSDSTIKWYRDEEEILEMKRSGGDESQVALAIVLATSQDCGVYGCTIKNEYGTDSTDYLLSADILSEILLKDDLRVGEEIEMTPLLFAKGLADSGSWGDKYFGRIMTETVHIGEGSAHKASRVRVIYGLDPIYESGSNCIIKVQNPIAYGTKQESNLAERNLQITKQECKVQNMIREYCKIFTAEARVSENFGCALEVIPQYLMYRPANSVPYATVEADLEGVFTKYCMIDPKGKLFTQTASEVEQKCSTFQHWIHQWTHGNLLVTRLEGVETKMTNVKVVTKSKGYQGLTEYGHPEILEQFLTHHQCNYYCGLLGLRPLKTIESLQQPTKMKGSRSPLVNRKLGSSSPQMSKKANCSPKAPRKIQESEDSKSDTKTKLTETADALETR</sequence>
<evidence type="ECO:0000256" key="3">
    <source>
        <dbReference type="ARBA" id="ARBA00022527"/>
    </source>
</evidence>
<dbReference type="Gene3D" id="3.20.200.10">
    <property type="entry name" value="MHCK/EF2 kinase"/>
    <property type="match status" value="1"/>
</dbReference>
<dbReference type="SUPFAM" id="SSF56112">
    <property type="entry name" value="Protein kinase-like (PK-like)"/>
    <property type="match status" value="1"/>
</dbReference>
<proteinExistence type="inferred from homology"/>
<dbReference type="GeneTree" id="ENSGT00940000158534"/>
<dbReference type="FunFam" id="2.60.40.10:FF:000069">
    <property type="entry name" value="Alpha-protein kinase 3"/>
    <property type="match status" value="1"/>
</dbReference>
<dbReference type="InterPro" id="IPR013783">
    <property type="entry name" value="Ig-like_fold"/>
</dbReference>
<reference evidence="14" key="3">
    <citation type="submission" date="2025-09" db="UniProtKB">
        <authorList>
            <consortium name="Ensembl"/>
        </authorList>
    </citation>
    <scope>IDENTIFICATION</scope>
</reference>
<dbReference type="CDD" id="cd00096">
    <property type="entry name" value="Ig"/>
    <property type="match status" value="1"/>
</dbReference>
<evidence type="ECO:0000256" key="6">
    <source>
        <dbReference type="ARBA" id="ARBA00022777"/>
    </source>
</evidence>
<dbReference type="InterPro" id="IPR003599">
    <property type="entry name" value="Ig_sub"/>
</dbReference>
<evidence type="ECO:0000259" key="13">
    <source>
        <dbReference type="PROSITE" id="PS51158"/>
    </source>
</evidence>
<feature type="region of interest" description="Disordered" evidence="11">
    <location>
        <begin position="1"/>
        <end position="43"/>
    </location>
</feature>
<protein>
    <recommendedName>
        <fullName evidence="2">non-specific serine/threonine protein kinase</fullName>
        <ecNumber evidence="2">2.7.11.1</ecNumber>
    </recommendedName>
</protein>
<feature type="compositionally biased region" description="Polar residues" evidence="11">
    <location>
        <begin position="1"/>
        <end position="17"/>
    </location>
</feature>
<dbReference type="SMART" id="SM00811">
    <property type="entry name" value="Alpha_kinase"/>
    <property type="match status" value="1"/>
</dbReference>
<feature type="region of interest" description="Disordered" evidence="11">
    <location>
        <begin position="337"/>
        <end position="406"/>
    </location>
</feature>
<dbReference type="PROSITE" id="PS50835">
    <property type="entry name" value="IG_LIKE"/>
    <property type="match status" value="2"/>
</dbReference>
<dbReference type="SUPFAM" id="SSF48726">
    <property type="entry name" value="Immunoglobulin"/>
    <property type="match status" value="2"/>
</dbReference>
<keyword evidence="15" id="KW-1185">Reference proteome</keyword>
<feature type="region of interest" description="Disordered" evidence="11">
    <location>
        <begin position="178"/>
        <end position="223"/>
    </location>
</feature>
<dbReference type="Pfam" id="PF07679">
    <property type="entry name" value="I-set"/>
    <property type="match status" value="2"/>
</dbReference>
<feature type="compositionally biased region" description="Low complexity" evidence="11">
    <location>
        <begin position="1271"/>
        <end position="1282"/>
    </location>
</feature>
<feature type="compositionally biased region" description="Basic and acidic residues" evidence="11">
    <location>
        <begin position="361"/>
        <end position="381"/>
    </location>
</feature>
<dbReference type="CDD" id="cd16973">
    <property type="entry name" value="Alpha_kinase_ALPK3"/>
    <property type="match status" value="1"/>
</dbReference>
<evidence type="ECO:0000256" key="11">
    <source>
        <dbReference type="SAM" id="MobiDB-lite"/>
    </source>
</evidence>
<evidence type="ECO:0000256" key="4">
    <source>
        <dbReference type="ARBA" id="ARBA00022679"/>
    </source>
</evidence>
<dbReference type="Ensembl" id="ENSATET00000009431.3">
    <property type="protein sequence ID" value="ENSATEP00000009271.2"/>
    <property type="gene ID" value="ENSATEG00000006530.3"/>
</dbReference>
<dbReference type="GO" id="GO:0005524">
    <property type="term" value="F:ATP binding"/>
    <property type="evidence" value="ECO:0007669"/>
    <property type="project" value="InterPro"/>
</dbReference>
<dbReference type="Proteomes" id="UP000265040">
    <property type="component" value="Chromosome 6"/>
</dbReference>
<evidence type="ECO:0000259" key="12">
    <source>
        <dbReference type="PROSITE" id="PS50835"/>
    </source>
</evidence>
<feature type="region of interest" description="Disordered" evidence="11">
    <location>
        <begin position="1378"/>
        <end position="1406"/>
    </location>
</feature>
<feature type="region of interest" description="Disordered" evidence="11">
    <location>
        <begin position="434"/>
        <end position="478"/>
    </location>
</feature>
<evidence type="ECO:0000256" key="8">
    <source>
        <dbReference type="ARBA" id="ARBA00023319"/>
    </source>
</evidence>
<dbReference type="GO" id="GO:0055013">
    <property type="term" value="P:cardiac muscle cell development"/>
    <property type="evidence" value="ECO:0007669"/>
    <property type="project" value="TreeGrafter"/>
</dbReference>
<dbReference type="InterPro" id="IPR004166">
    <property type="entry name" value="a-kinase_dom"/>
</dbReference>
<evidence type="ECO:0000256" key="7">
    <source>
        <dbReference type="ARBA" id="ARBA00023157"/>
    </source>
</evidence>
<evidence type="ECO:0000313" key="15">
    <source>
        <dbReference type="Proteomes" id="UP000265040"/>
    </source>
</evidence>
<feature type="domain" description="Alpha-type protein kinase" evidence="13">
    <location>
        <begin position="1524"/>
        <end position="1755"/>
    </location>
</feature>
<feature type="compositionally biased region" description="Basic and acidic residues" evidence="11">
    <location>
        <begin position="434"/>
        <end position="448"/>
    </location>
</feature>
<keyword evidence="8" id="KW-0393">Immunoglobulin domain</keyword>
<feature type="region of interest" description="Disordered" evidence="11">
    <location>
        <begin position="1216"/>
        <end position="1290"/>
    </location>
</feature>
<dbReference type="InterPro" id="IPR013098">
    <property type="entry name" value="Ig_I-set"/>
</dbReference>
<dbReference type="Gene3D" id="2.60.40.10">
    <property type="entry name" value="Immunoglobulins"/>
    <property type="match status" value="2"/>
</dbReference>
<evidence type="ECO:0000256" key="2">
    <source>
        <dbReference type="ARBA" id="ARBA00012513"/>
    </source>
</evidence>
<dbReference type="OrthoDB" id="301415at2759"/>
<reference evidence="14" key="1">
    <citation type="submission" date="2021-04" db="EMBL/GenBank/DDBJ databases">
        <authorList>
            <consortium name="Wellcome Sanger Institute Data Sharing"/>
        </authorList>
    </citation>
    <scope>NUCLEOTIDE SEQUENCE [LARGE SCALE GENOMIC DNA]</scope>
</reference>
<dbReference type="EC" id="2.7.11.1" evidence="2"/>